<dbReference type="InterPro" id="IPR011044">
    <property type="entry name" value="Quino_amine_DH_bsu"/>
</dbReference>
<protein>
    <submittedName>
        <fullName evidence="3">Alkaline phosphatase</fullName>
    </submittedName>
</protein>
<reference evidence="3" key="1">
    <citation type="submission" date="2023-01" db="EMBL/GenBank/DDBJ databases">
        <title>Complete genome sequence of Planctobacterium marinum strain Dej080120_11.</title>
        <authorList>
            <person name="Ueki S."/>
            <person name="Maruyama F."/>
        </authorList>
    </citation>
    <scope>NUCLEOTIDE SEQUENCE</scope>
    <source>
        <strain evidence="3">Dej080120_11</strain>
    </source>
</reference>
<dbReference type="AlphaFoldDB" id="A0AA48KT39"/>
<dbReference type="InterPro" id="IPR055188">
    <property type="entry name" value="Choice_anch_I"/>
</dbReference>
<gene>
    <name evidence="3" type="ORF">MACH26_26500</name>
</gene>
<dbReference type="PANTHER" id="PTHR46928">
    <property type="entry name" value="MESENCHYME-SPECIFIC CELL SURFACE GLYCOPROTEIN"/>
    <property type="match status" value="1"/>
</dbReference>
<dbReference type="RefSeq" id="WP_338293118.1">
    <property type="nucleotide sequence ID" value="NZ_AP027272.1"/>
</dbReference>
<dbReference type="PANTHER" id="PTHR46928:SF1">
    <property type="entry name" value="MESENCHYME-SPECIFIC CELL SURFACE GLYCOPROTEIN"/>
    <property type="match status" value="1"/>
</dbReference>
<dbReference type="InterPro" id="IPR015943">
    <property type="entry name" value="WD40/YVTN_repeat-like_dom_sf"/>
</dbReference>
<dbReference type="PROSITE" id="PS51257">
    <property type="entry name" value="PROKAR_LIPOPROTEIN"/>
    <property type="match status" value="1"/>
</dbReference>
<sequence length="605" mass="63651">MKRTLLSLAVLAVLAGCSGDDGEQGATGPQGPQGDTGSAGTPGQDASLGVSMGVVGRALLNPEDPEGAAEIVQYHVATQTVFAINSAADVPTVEMIDISGLTADELSNPLSDTNLTSSALLLETEANSITLGSPNSIAVAGDWMAVAVAADAHADNGVVLFYNGLDAGTPAYVKAVTVGNLPDMVTFTPDGSKVLVANEGEPADDYSVDPEGSIAVIDIIDDMPADTATIIDFSAYNGMQATLEAQGMHFPNPSGRTINGNLIDISVAQDLEPEYITATNEVAFVALQENNGLAIVDLTDNSVEVVGLGFKDWSGLMIDGMEDGGVSFGTYENLYGMYQPDTIASYSWNGANFIVTANEGDAREYFFDTLDADGNQDEALCEAAGGQDFDEDDGCLSYTDETQARRLDYAAGSALETAAGDDPRDFDFSAFPIGRLNVTSELGDSDNDGIYENIYAYGARSFTIWDTNGLVVFDSGDDFERITASVHGDEFNNNDDENEGDSRSANKGPEPEALTIGMVGDRTYAFIGLERMGGIFVYDITNPYNTQFVDYVINRDTTEGADLAGDLAPEGMVFIAAENSPTGNALVVVGNEISGTVTLWQVTEN</sequence>
<evidence type="ECO:0000256" key="1">
    <source>
        <dbReference type="SAM" id="MobiDB-lite"/>
    </source>
</evidence>
<dbReference type="KEGG" id="pmaw:MACH26_26500"/>
<dbReference type="NCBIfam" id="NF038117">
    <property type="entry name" value="choice_anch_I"/>
    <property type="match status" value="1"/>
</dbReference>
<feature type="region of interest" description="Disordered" evidence="1">
    <location>
        <begin position="19"/>
        <end position="47"/>
    </location>
</feature>
<evidence type="ECO:0000259" key="2">
    <source>
        <dbReference type="Pfam" id="PF22494"/>
    </source>
</evidence>
<proteinExistence type="predicted"/>
<name>A0AA48KT39_9ALTE</name>
<dbReference type="Pfam" id="PF22494">
    <property type="entry name" value="choice_anch_I"/>
    <property type="match status" value="2"/>
</dbReference>
<organism evidence="3 4">
    <name type="scientific">Planctobacterium marinum</name>
    <dbReference type="NCBI Taxonomy" id="1631968"/>
    <lineage>
        <taxon>Bacteria</taxon>
        <taxon>Pseudomonadati</taxon>
        <taxon>Pseudomonadota</taxon>
        <taxon>Gammaproteobacteria</taxon>
        <taxon>Alteromonadales</taxon>
        <taxon>Alteromonadaceae</taxon>
        <taxon>Planctobacterium</taxon>
    </lineage>
</organism>
<feature type="region of interest" description="Disordered" evidence="1">
    <location>
        <begin position="486"/>
        <end position="514"/>
    </location>
</feature>
<dbReference type="Gene3D" id="1.20.5.320">
    <property type="entry name" value="6-Phosphogluconate Dehydrogenase, domain 3"/>
    <property type="match status" value="1"/>
</dbReference>
<feature type="domain" description="Choice-of-anchor I" evidence="2">
    <location>
        <begin position="64"/>
        <end position="365"/>
    </location>
</feature>
<dbReference type="Gene3D" id="2.130.10.10">
    <property type="entry name" value="YVTN repeat-like/Quinoprotein amine dehydrogenase"/>
    <property type="match status" value="1"/>
</dbReference>
<accession>A0AA48KT39</accession>
<evidence type="ECO:0000313" key="3">
    <source>
        <dbReference type="EMBL" id="BDX07129.1"/>
    </source>
</evidence>
<feature type="domain" description="Choice-of-anchor I" evidence="2">
    <location>
        <begin position="433"/>
        <end position="601"/>
    </location>
</feature>
<dbReference type="InterPro" id="IPR052956">
    <property type="entry name" value="Mesenchyme-surface_protein"/>
</dbReference>
<dbReference type="Proteomes" id="UP001333710">
    <property type="component" value="Chromosome"/>
</dbReference>
<keyword evidence="4" id="KW-1185">Reference proteome</keyword>
<dbReference type="EMBL" id="AP027272">
    <property type="protein sequence ID" value="BDX07129.1"/>
    <property type="molecule type" value="Genomic_DNA"/>
</dbReference>
<dbReference type="SUPFAM" id="SSF50969">
    <property type="entry name" value="YVTN repeat-like/Quinoprotein amine dehydrogenase"/>
    <property type="match status" value="1"/>
</dbReference>
<evidence type="ECO:0000313" key="4">
    <source>
        <dbReference type="Proteomes" id="UP001333710"/>
    </source>
</evidence>